<dbReference type="RefSeq" id="WP_209661889.1">
    <property type="nucleotide sequence ID" value="NZ_JAGGLI010000042.1"/>
</dbReference>
<dbReference type="InterPro" id="IPR009711">
    <property type="entry name" value="UPF0473"/>
</dbReference>
<accession>A0ABS4KM16</accession>
<organism evidence="1 2">
    <name type="scientific">Acetoanaerobium pronyense</name>
    <dbReference type="NCBI Taxonomy" id="1482736"/>
    <lineage>
        <taxon>Bacteria</taxon>
        <taxon>Bacillati</taxon>
        <taxon>Bacillota</taxon>
        <taxon>Clostridia</taxon>
        <taxon>Peptostreptococcales</taxon>
        <taxon>Filifactoraceae</taxon>
        <taxon>Acetoanaerobium</taxon>
    </lineage>
</organism>
<reference evidence="1 2" key="1">
    <citation type="submission" date="2021-03" db="EMBL/GenBank/DDBJ databases">
        <title>Genomic Encyclopedia of Type Strains, Phase IV (KMG-IV): sequencing the most valuable type-strain genomes for metagenomic binning, comparative biology and taxonomic classification.</title>
        <authorList>
            <person name="Goeker M."/>
        </authorList>
    </citation>
    <scope>NUCLEOTIDE SEQUENCE [LARGE SCALE GENOMIC DNA]</scope>
    <source>
        <strain evidence="1 2">DSM 27512</strain>
    </source>
</reference>
<gene>
    <name evidence="1" type="ORF">J2Z35_002666</name>
</gene>
<protein>
    <submittedName>
        <fullName evidence="1">Uncharacterized protein YrzB (UPF0473 family)</fullName>
    </submittedName>
</protein>
<evidence type="ECO:0000313" key="1">
    <source>
        <dbReference type="EMBL" id="MBP2028829.1"/>
    </source>
</evidence>
<keyword evidence="2" id="KW-1185">Reference proteome</keyword>
<evidence type="ECO:0000313" key="2">
    <source>
        <dbReference type="Proteomes" id="UP001314903"/>
    </source>
</evidence>
<dbReference type="Pfam" id="PF06949">
    <property type="entry name" value="DUF1292"/>
    <property type="match status" value="1"/>
</dbReference>
<comment type="caution">
    <text evidence="1">The sequence shown here is derived from an EMBL/GenBank/DDBJ whole genome shotgun (WGS) entry which is preliminary data.</text>
</comment>
<proteinExistence type="predicted"/>
<name>A0ABS4KM16_9FIRM</name>
<dbReference type="EMBL" id="JAGGLI010000042">
    <property type="protein sequence ID" value="MBP2028829.1"/>
    <property type="molecule type" value="Genomic_DNA"/>
</dbReference>
<sequence length="121" mass="14316">MDKKHEKGHIHHQHCGEGCNHDHDHNHDHEEPLTLDLVLDDGKEMKCEVIGIFDVEDKEYIALLPLEDDKVLLYSYEEDGDELNLDNIENDEEFKKVSETFWEIFGEEEFHHVDDEESDEE</sequence>
<dbReference type="Proteomes" id="UP001314903">
    <property type="component" value="Unassembled WGS sequence"/>
</dbReference>